<evidence type="ECO:0008006" key="4">
    <source>
        <dbReference type="Google" id="ProtNLM"/>
    </source>
</evidence>
<dbReference type="Proteomes" id="UP001157034">
    <property type="component" value="Unassembled WGS sequence"/>
</dbReference>
<dbReference type="EMBL" id="BSVB01000001">
    <property type="protein sequence ID" value="GMA95694.1"/>
    <property type="molecule type" value="Genomic_DNA"/>
</dbReference>
<comment type="caution">
    <text evidence="2">The sequence shown here is derived from an EMBL/GenBank/DDBJ whole genome shotgun (WGS) entry which is preliminary data.</text>
</comment>
<organism evidence="2 3">
    <name type="scientific">Pseudolysinimonas kribbensis</name>
    <dbReference type="NCBI Taxonomy" id="433641"/>
    <lineage>
        <taxon>Bacteria</taxon>
        <taxon>Bacillati</taxon>
        <taxon>Actinomycetota</taxon>
        <taxon>Actinomycetes</taxon>
        <taxon>Micrococcales</taxon>
        <taxon>Microbacteriaceae</taxon>
        <taxon>Pseudolysinimonas</taxon>
    </lineage>
</organism>
<evidence type="ECO:0000256" key="1">
    <source>
        <dbReference type="SAM" id="MobiDB-lite"/>
    </source>
</evidence>
<evidence type="ECO:0000313" key="2">
    <source>
        <dbReference type="EMBL" id="GMA95694.1"/>
    </source>
</evidence>
<feature type="compositionally biased region" description="Low complexity" evidence="1">
    <location>
        <begin position="182"/>
        <end position="194"/>
    </location>
</feature>
<evidence type="ECO:0000313" key="3">
    <source>
        <dbReference type="Proteomes" id="UP001157034"/>
    </source>
</evidence>
<dbReference type="RefSeq" id="WP_284254414.1">
    <property type="nucleotide sequence ID" value="NZ_BSVB01000001.1"/>
</dbReference>
<gene>
    <name evidence="2" type="ORF">GCM10025881_25180</name>
</gene>
<protein>
    <recommendedName>
        <fullName evidence="4">MBG domain-containing protein</fullName>
    </recommendedName>
</protein>
<sequence length="194" mass="20241">MDLVLSAPNQNYQQTTVQSRSGGNRPTVVVDYGVAMTTGSIPGPSSYSFTVDIAVSVAGQLPGLQWEGCRPVDDSAQATGIPYSDSAFKNRTNAPTCTITGSSTHYTVTLSGLDYSLKQVPTVDSLGNAIPSTSTFVASGQLLFSYTTPITTTVGVTFGATSTPSSSAMGSRSRRPTPPTTSPARRWSSPVCSR</sequence>
<reference evidence="3" key="1">
    <citation type="journal article" date="2019" name="Int. J. Syst. Evol. Microbiol.">
        <title>The Global Catalogue of Microorganisms (GCM) 10K type strain sequencing project: providing services to taxonomists for standard genome sequencing and annotation.</title>
        <authorList>
            <consortium name="The Broad Institute Genomics Platform"/>
            <consortium name="The Broad Institute Genome Sequencing Center for Infectious Disease"/>
            <person name="Wu L."/>
            <person name="Ma J."/>
        </authorList>
    </citation>
    <scope>NUCLEOTIDE SEQUENCE [LARGE SCALE GENOMIC DNA]</scope>
    <source>
        <strain evidence="3">NBRC 108894</strain>
    </source>
</reference>
<accession>A0ABQ6K8I7</accession>
<proteinExistence type="predicted"/>
<feature type="region of interest" description="Disordered" evidence="1">
    <location>
        <begin position="162"/>
        <end position="194"/>
    </location>
</feature>
<keyword evidence="3" id="KW-1185">Reference proteome</keyword>
<name>A0ABQ6K8I7_9MICO</name>